<feature type="transmembrane region" description="Helical" evidence="5">
    <location>
        <begin position="12"/>
        <end position="32"/>
    </location>
</feature>
<evidence type="ECO:0000313" key="6">
    <source>
        <dbReference type="EMBL" id="AFM26176.1"/>
    </source>
</evidence>
<protein>
    <recommendedName>
        <fullName evidence="8">Isoprenylcysteine carboxylmethyltransferase family protein</fullName>
    </recommendedName>
</protein>
<dbReference type="GO" id="GO:0016020">
    <property type="term" value="C:membrane"/>
    <property type="evidence" value="ECO:0007669"/>
    <property type="project" value="UniProtKB-SubCell"/>
</dbReference>
<keyword evidence="4 5" id="KW-0472">Membrane</keyword>
<evidence type="ECO:0008006" key="8">
    <source>
        <dbReference type="Google" id="ProtNLM"/>
    </source>
</evidence>
<organism evidence="6 7">
    <name type="scientific">Desulfomonile tiedjei (strain ATCC 49306 / DSM 6799 / DCB-1)</name>
    <dbReference type="NCBI Taxonomy" id="706587"/>
    <lineage>
        <taxon>Bacteria</taxon>
        <taxon>Pseudomonadati</taxon>
        <taxon>Thermodesulfobacteriota</taxon>
        <taxon>Desulfomonilia</taxon>
        <taxon>Desulfomonilales</taxon>
        <taxon>Desulfomonilaceae</taxon>
        <taxon>Desulfomonile</taxon>
    </lineage>
</organism>
<evidence type="ECO:0000313" key="7">
    <source>
        <dbReference type="Proteomes" id="UP000006055"/>
    </source>
</evidence>
<dbReference type="Proteomes" id="UP000006055">
    <property type="component" value="Chromosome"/>
</dbReference>
<keyword evidence="2 5" id="KW-0812">Transmembrane</keyword>
<evidence type="ECO:0000256" key="4">
    <source>
        <dbReference type="ARBA" id="ARBA00023136"/>
    </source>
</evidence>
<accession>I4C9D5</accession>
<dbReference type="OrthoDB" id="5417332at2"/>
<dbReference type="InterPro" id="IPR052527">
    <property type="entry name" value="Metal_cation-efflux_comp"/>
</dbReference>
<evidence type="ECO:0000256" key="1">
    <source>
        <dbReference type="ARBA" id="ARBA00004141"/>
    </source>
</evidence>
<feature type="transmembrane region" description="Helical" evidence="5">
    <location>
        <begin position="76"/>
        <end position="98"/>
    </location>
</feature>
<evidence type="ECO:0000256" key="5">
    <source>
        <dbReference type="SAM" id="Phobius"/>
    </source>
</evidence>
<dbReference type="eggNOG" id="COG2020">
    <property type="taxonomic scope" value="Bacteria"/>
</dbReference>
<dbReference type="GO" id="GO:0004671">
    <property type="term" value="F:protein C-terminal S-isoprenylcysteine carboxyl O-methyltransferase activity"/>
    <property type="evidence" value="ECO:0007669"/>
    <property type="project" value="InterPro"/>
</dbReference>
<dbReference type="PANTHER" id="PTHR43847">
    <property type="entry name" value="BLL3993 PROTEIN"/>
    <property type="match status" value="1"/>
</dbReference>
<dbReference type="AlphaFoldDB" id="I4C9D5"/>
<dbReference type="InterPro" id="IPR007269">
    <property type="entry name" value="ICMT_MeTrfase"/>
</dbReference>
<reference evidence="7" key="1">
    <citation type="submission" date="2012-06" db="EMBL/GenBank/DDBJ databases">
        <title>Complete sequence of chromosome of Desulfomonile tiedjei DSM 6799.</title>
        <authorList>
            <person name="Lucas S."/>
            <person name="Copeland A."/>
            <person name="Lapidus A."/>
            <person name="Glavina del Rio T."/>
            <person name="Dalin E."/>
            <person name="Tice H."/>
            <person name="Bruce D."/>
            <person name="Goodwin L."/>
            <person name="Pitluck S."/>
            <person name="Peters L."/>
            <person name="Ovchinnikova G."/>
            <person name="Zeytun A."/>
            <person name="Lu M."/>
            <person name="Kyrpides N."/>
            <person name="Mavromatis K."/>
            <person name="Ivanova N."/>
            <person name="Brettin T."/>
            <person name="Detter J.C."/>
            <person name="Han C."/>
            <person name="Larimer F."/>
            <person name="Land M."/>
            <person name="Hauser L."/>
            <person name="Markowitz V."/>
            <person name="Cheng J.-F."/>
            <person name="Hugenholtz P."/>
            <person name="Woyke T."/>
            <person name="Wu D."/>
            <person name="Spring S."/>
            <person name="Schroeder M."/>
            <person name="Brambilla E."/>
            <person name="Klenk H.-P."/>
            <person name="Eisen J.A."/>
        </authorList>
    </citation>
    <scope>NUCLEOTIDE SEQUENCE [LARGE SCALE GENOMIC DNA]</scope>
    <source>
        <strain evidence="7">ATCC 49306 / DSM 6799 / DCB-1</strain>
    </source>
</reference>
<sequence>MSSDISPLEIVIRSIIGLGIFCALIFGGAGTFAWPEGWLYIVVQAGSWTYMVLWLEKYNPELLKERAELWKRVTKPWDKVIVILLMVGFIPLIGLPGIDVIRYRWSKIPLVFEILGFVGILVSSGLMFWVLKINPYSSAAVEIQRDRGHKTITTGPYKYVRHPMYVGAILNMISIPLALGSLIAFIPAILMTVVIVVRTYLEDKTLHHELDGYAEYADTVKYRLVPGVW</sequence>
<dbReference type="Gene3D" id="1.20.120.1630">
    <property type="match status" value="1"/>
</dbReference>
<dbReference type="KEGG" id="dti:Desti_3526"/>
<dbReference type="PANTHER" id="PTHR43847:SF1">
    <property type="entry name" value="BLL3993 PROTEIN"/>
    <property type="match status" value="1"/>
</dbReference>
<keyword evidence="3 5" id="KW-1133">Transmembrane helix</keyword>
<comment type="subcellular location">
    <subcellularLocation>
        <location evidence="1">Membrane</location>
        <topology evidence="1">Multi-pass membrane protein</topology>
    </subcellularLocation>
</comment>
<dbReference type="HOGENOM" id="CLU_065200_1_2_7"/>
<gene>
    <name evidence="6" type="ordered locus">Desti_3526</name>
</gene>
<feature type="transmembrane region" description="Helical" evidence="5">
    <location>
        <begin position="110"/>
        <end position="131"/>
    </location>
</feature>
<keyword evidence="7" id="KW-1185">Reference proteome</keyword>
<feature type="transmembrane region" description="Helical" evidence="5">
    <location>
        <begin position="168"/>
        <end position="197"/>
    </location>
</feature>
<name>I4C9D5_DESTA</name>
<dbReference type="STRING" id="706587.Desti_3526"/>
<dbReference type="RefSeq" id="WP_014811308.1">
    <property type="nucleotide sequence ID" value="NC_018025.1"/>
</dbReference>
<evidence type="ECO:0000256" key="3">
    <source>
        <dbReference type="ARBA" id="ARBA00022989"/>
    </source>
</evidence>
<dbReference type="Pfam" id="PF04140">
    <property type="entry name" value="ICMT"/>
    <property type="match status" value="1"/>
</dbReference>
<feature type="transmembrane region" description="Helical" evidence="5">
    <location>
        <begin position="38"/>
        <end position="55"/>
    </location>
</feature>
<evidence type="ECO:0000256" key="2">
    <source>
        <dbReference type="ARBA" id="ARBA00022692"/>
    </source>
</evidence>
<dbReference type="EMBL" id="CP003360">
    <property type="protein sequence ID" value="AFM26176.1"/>
    <property type="molecule type" value="Genomic_DNA"/>
</dbReference>
<proteinExistence type="predicted"/>